<keyword evidence="2" id="KW-1185">Reference proteome</keyword>
<evidence type="ECO:0000313" key="2">
    <source>
        <dbReference type="Proteomes" id="UP000531231"/>
    </source>
</evidence>
<dbReference type="RefSeq" id="WP_170265195.1">
    <property type="nucleotide sequence ID" value="NZ_JACHIL010000007.1"/>
</dbReference>
<dbReference type="EMBL" id="JACHIL010000007">
    <property type="protein sequence ID" value="MBB5092791.1"/>
    <property type="molecule type" value="Genomic_DNA"/>
</dbReference>
<accession>A0A7W8ERB8</accession>
<evidence type="ECO:0000313" key="1">
    <source>
        <dbReference type="EMBL" id="MBB5092791.1"/>
    </source>
</evidence>
<comment type="caution">
    <text evidence="1">The sequence shown here is derived from an EMBL/GenBank/DDBJ whole genome shotgun (WGS) entry which is preliminary data.</text>
</comment>
<dbReference type="Proteomes" id="UP000531231">
    <property type="component" value="Unassembled WGS sequence"/>
</dbReference>
<proteinExistence type="predicted"/>
<gene>
    <name evidence="1" type="ORF">HNQ68_003354</name>
</gene>
<dbReference type="AlphaFoldDB" id="A0A7W8ERB8"/>
<name>A0A7W8ERB8_9HYPH</name>
<reference evidence="1 2" key="1">
    <citation type="submission" date="2020-08" db="EMBL/GenBank/DDBJ databases">
        <title>Genomic Encyclopedia of Type Strains, Phase IV (KMG-IV): sequencing the most valuable type-strain genomes for metagenomic binning, comparative biology and taxonomic classification.</title>
        <authorList>
            <person name="Goeker M."/>
        </authorList>
    </citation>
    <scope>NUCLEOTIDE SEQUENCE [LARGE SCALE GENOMIC DNA]</scope>
    <source>
        <strain evidence="1 2">DSM 25620</strain>
    </source>
</reference>
<sequence length="91" mass="9949">MTDSLMFTAAHQLPIKLIEQINHIVGGVPIKANLQRAIDHGYEPSGSIDNHPRAIHILPHVISAIRHCIHLKNKNPTAHSLSVPAMGRTGE</sequence>
<organism evidence="1 2">
    <name type="scientific">Pseudochrobactrum saccharolyticum</name>
    <dbReference type="NCBI Taxonomy" id="354352"/>
    <lineage>
        <taxon>Bacteria</taxon>
        <taxon>Pseudomonadati</taxon>
        <taxon>Pseudomonadota</taxon>
        <taxon>Alphaproteobacteria</taxon>
        <taxon>Hyphomicrobiales</taxon>
        <taxon>Brucellaceae</taxon>
        <taxon>Pseudochrobactrum</taxon>
    </lineage>
</organism>
<protein>
    <submittedName>
        <fullName evidence="1">Uncharacterized protein</fullName>
    </submittedName>
</protein>